<gene>
    <name evidence="5" type="ORF">AWJ07_19970</name>
</gene>
<dbReference type="AlphaFoldDB" id="A0A119CZ33"/>
<keyword evidence="2" id="KW-0378">Hydrolase</keyword>
<dbReference type="GO" id="GO:0009166">
    <property type="term" value="P:nucleotide catabolic process"/>
    <property type="evidence" value="ECO:0007669"/>
    <property type="project" value="InterPro"/>
</dbReference>
<dbReference type="InterPro" id="IPR036907">
    <property type="entry name" value="5'-Nucleotdase_C_sf"/>
</dbReference>
<dbReference type="InterPro" id="IPR004843">
    <property type="entry name" value="Calcineurin-like_PHP"/>
</dbReference>
<sequence>MDMLNKKVLAVVISAALGLTACNGDDEIVYVDKPVDSATSSVAVEGKTLSNTPDVIVKSAIQDVSEVTITIAATSDLHGRLFGYDYAIDGEDKDAGLTRIATLLKAERAKNPNMILIDIGDTVQGNSAQLFNDHPTHPVVSTLNALDYDLWVPGNHEFNFEREFVDRNLEHFNGAVVSNNIKWEESNTNYLRSFQVFEVNGAKVAIVGLTPSNIPNWEASAPEHFKGLKFEEELASTQAAVAKLVEEFQPDVIVGAFHLGRTSGGGTGVYKVAAAMADQFDVILAGHEHATYIESITKGDVGADVVTKDISVEAKHYAEDKSLAGVYDESNRANSVKIIEPGKWGSALATADIKLKKNTAGKWEMVDTTLANISTKDIEQDADISAQYQYVDDMAKTDAQEVIGKVVGVFTPGIGADEAVHEDLNNEVGRLYTTIHTAKVQDTPLMDFINTIQMQKSGADISAASLFSDGSNLIDGQEYAKKDSTRLYLYDNTLIGVNITGENLKRYMEWSYSYFNPYKDGDITVSFREGAKSYNYDQFDGNIKFVVDLTGDALAQTKGDDGKYQVINEGSRIDISEINGEPFDPKATYKLAINSYRYGSQLKMYGWVSATGEDKFFDSVNESVYAIRDMLTEYILTNKSVNASDYTNNNWEFKQYQANGAITLARTDKGAGQALWTQLVNKEICVKIDPENPKYPGILYSVNFNDATSYFANPNKGNADQDKVYEGCVEAE</sequence>
<dbReference type="GO" id="GO:0016787">
    <property type="term" value="F:hydrolase activity"/>
    <property type="evidence" value="ECO:0007669"/>
    <property type="project" value="UniProtKB-KW"/>
</dbReference>
<dbReference type="InterPro" id="IPR008334">
    <property type="entry name" value="5'-Nucleotdase_C"/>
</dbReference>
<dbReference type="Pfam" id="PF02872">
    <property type="entry name" value="5_nucleotid_C"/>
    <property type="match status" value="1"/>
</dbReference>
<feature type="domain" description="5'-Nucleotidase C-terminal" evidence="4">
    <location>
        <begin position="433"/>
        <end position="598"/>
    </location>
</feature>
<dbReference type="GO" id="GO:0000166">
    <property type="term" value="F:nucleotide binding"/>
    <property type="evidence" value="ECO:0007669"/>
    <property type="project" value="UniProtKB-KW"/>
</dbReference>
<evidence type="ECO:0000259" key="3">
    <source>
        <dbReference type="Pfam" id="PF00149"/>
    </source>
</evidence>
<dbReference type="Gene3D" id="3.90.780.10">
    <property type="entry name" value="5'-Nucleotidase, C-terminal domain"/>
    <property type="match status" value="1"/>
</dbReference>
<dbReference type="PANTHER" id="PTHR11575:SF6">
    <property type="entry name" value="2',3'-CYCLIC-NUCLEOTIDE 2'-PHOSPHODIESTERASE_3'-NUCLEOTIDASE"/>
    <property type="match status" value="1"/>
</dbReference>
<comment type="caution">
    <text evidence="5">The sequence shown here is derived from an EMBL/GenBank/DDBJ whole genome shotgun (WGS) entry which is preliminary data.</text>
</comment>
<dbReference type="Proteomes" id="UP000055702">
    <property type="component" value="Unassembled WGS sequence"/>
</dbReference>
<feature type="domain" description="Calcineurin-like phosphoesterase" evidence="3">
    <location>
        <begin position="70"/>
        <end position="290"/>
    </location>
</feature>
<reference evidence="5 6" key="1">
    <citation type="submission" date="2016-01" db="EMBL/GenBank/DDBJ databases">
        <title>Draft genome of the antarctic isolate Shewanella frigidimarina Ag06-30.</title>
        <authorList>
            <person name="Parmeciano Di Noto G."/>
            <person name="Vazquez S."/>
            <person name="Mac Cormack W."/>
            <person name="Iriarte A."/>
            <person name="Quiroga C."/>
        </authorList>
    </citation>
    <scope>NUCLEOTIDE SEQUENCE [LARGE SCALE GENOMIC DNA]</scope>
    <source>
        <strain evidence="5 6">Ag06-30</strain>
    </source>
</reference>
<keyword evidence="2" id="KW-0547">Nucleotide-binding</keyword>
<proteinExistence type="inferred from homology"/>
<organism evidence="5">
    <name type="scientific">Shewanella frigidimarina</name>
    <dbReference type="NCBI Taxonomy" id="56812"/>
    <lineage>
        <taxon>Bacteria</taxon>
        <taxon>Pseudomonadati</taxon>
        <taxon>Pseudomonadota</taxon>
        <taxon>Gammaproteobacteria</taxon>
        <taxon>Alteromonadales</taxon>
        <taxon>Shewanellaceae</taxon>
        <taxon>Shewanella</taxon>
    </lineage>
</organism>
<dbReference type="PROSITE" id="PS51257">
    <property type="entry name" value="PROKAR_LIPOPROTEIN"/>
    <property type="match status" value="1"/>
</dbReference>
<evidence type="ECO:0000256" key="1">
    <source>
        <dbReference type="ARBA" id="ARBA00022729"/>
    </source>
</evidence>
<dbReference type="Gene3D" id="3.60.21.10">
    <property type="match status" value="1"/>
</dbReference>
<dbReference type="InterPro" id="IPR006179">
    <property type="entry name" value="5_nucleotidase/apyrase"/>
</dbReference>
<dbReference type="EMBL" id="LRDC01000037">
    <property type="protein sequence ID" value="KVX00727.1"/>
    <property type="molecule type" value="Genomic_DNA"/>
</dbReference>
<dbReference type="Pfam" id="PF00149">
    <property type="entry name" value="Metallophos"/>
    <property type="match status" value="1"/>
</dbReference>
<comment type="similarity">
    <text evidence="2">Belongs to the 5'-nucleotidase family.</text>
</comment>
<name>A0A119CZ33_SHEFR</name>
<evidence type="ECO:0000313" key="5">
    <source>
        <dbReference type="EMBL" id="KVX00727.1"/>
    </source>
</evidence>
<dbReference type="SUPFAM" id="SSF56300">
    <property type="entry name" value="Metallo-dependent phosphatases"/>
    <property type="match status" value="1"/>
</dbReference>
<dbReference type="PANTHER" id="PTHR11575">
    <property type="entry name" value="5'-NUCLEOTIDASE-RELATED"/>
    <property type="match status" value="1"/>
</dbReference>
<dbReference type="GO" id="GO:0030288">
    <property type="term" value="C:outer membrane-bounded periplasmic space"/>
    <property type="evidence" value="ECO:0007669"/>
    <property type="project" value="TreeGrafter"/>
</dbReference>
<accession>A0A119CZ33</accession>
<keyword evidence="1" id="KW-0732">Signal</keyword>
<evidence type="ECO:0000313" key="6">
    <source>
        <dbReference type="Proteomes" id="UP000055702"/>
    </source>
</evidence>
<dbReference type="InterPro" id="IPR029052">
    <property type="entry name" value="Metallo-depent_PP-like"/>
</dbReference>
<dbReference type="SUPFAM" id="SSF55816">
    <property type="entry name" value="5'-nucleotidase (syn. UDP-sugar hydrolase), C-terminal domain"/>
    <property type="match status" value="1"/>
</dbReference>
<evidence type="ECO:0000256" key="2">
    <source>
        <dbReference type="RuleBase" id="RU362119"/>
    </source>
</evidence>
<evidence type="ECO:0000259" key="4">
    <source>
        <dbReference type="Pfam" id="PF02872"/>
    </source>
</evidence>
<protein>
    <submittedName>
        <fullName evidence="5">Bifunctional metallophosphatase/5'-nucleotidase</fullName>
    </submittedName>
</protein>
<dbReference type="PRINTS" id="PR01607">
    <property type="entry name" value="APYRASEFAMLY"/>
</dbReference>